<reference evidence="7 8" key="2">
    <citation type="journal article" date="2012" name="Proc. Natl. Acad. Sci. U.S.A.">
        <title>Antigenic diversity is generated by distinct evolutionary mechanisms in African trypanosome species.</title>
        <authorList>
            <person name="Jackson A.P."/>
            <person name="Berry A."/>
            <person name="Aslett M."/>
            <person name="Allison H.C."/>
            <person name="Burton P."/>
            <person name="Vavrova-Anderson J."/>
            <person name="Brown R."/>
            <person name="Browne H."/>
            <person name="Corton N."/>
            <person name="Hauser H."/>
            <person name="Gamble J."/>
            <person name="Gilderthorp R."/>
            <person name="Marcello L."/>
            <person name="McQuillan J."/>
            <person name="Otto T.D."/>
            <person name="Quail M.A."/>
            <person name="Sanders M.J."/>
            <person name="van Tonder A."/>
            <person name="Ginger M.L."/>
            <person name="Field M.C."/>
            <person name="Barry J.D."/>
            <person name="Hertz-Fowler C."/>
            <person name="Berriman M."/>
        </authorList>
    </citation>
    <scope>NUCLEOTIDE SEQUENCE [LARGE SCALE GENOMIC DNA]</scope>
    <source>
        <strain evidence="7 8">IL3000</strain>
    </source>
</reference>
<accession>F9W6X7</accession>
<dbReference type="GO" id="GO:0051252">
    <property type="term" value="P:regulation of RNA metabolic process"/>
    <property type="evidence" value="ECO:0007669"/>
    <property type="project" value="UniProtKB-ARBA"/>
</dbReference>
<evidence type="ECO:0000256" key="4">
    <source>
        <dbReference type="PROSITE-ProRule" id="PRU00723"/>
    </source>
</evidence>
<feature type="compositionally biased region" description="Polar residues" evidence="5">
    <location>
        <begin position="298"/>
        <end position="314"/>
    </location>
</feature>
<evidence type="ECO:0000313" key="7">
    <source>
        <dbReference type="EMBL" id="CCD12934.1"/>
    </source>
</evidence>
<keyword evidence="1 4" id="KW-0479">Metal-binding</keyword>
<dbReference type="SUPFAM" id="SSF90229">
    <property type="entry name" value="CCCH zinc finger"/>
    <property type="match status" value="1"/>
</dbReference>
<dbReference type="GO" id="GO:0008270">
    <property type="term" value="F:zinc ion binding"/>
    <property type="evidence" value="ECO:0007669"/>
    <property type="project" value="UniProtKB-KW"/>
</dbReference>
<feature type="region of interest" description="Disordered" evidence="5">
    <location>
        <begin position="270"/>
        <end position="314"/>
    </location>
</feature>
<dbReference type="GO" id="GO:0010468">
    <property type="term" value="P:regulation of gene expression"/>
    <property type="evidence" value="ECO:0007669"/>
    <property type="project" value="UniProtKB-ARBA"/>
</dbReference>
<dbReference type="InterPro" id="IPR000571">
    <property type="entry name" value="Znf_CCCH"/>
</dbReference>
<dbReference type="EMBL" id="CAEQ01000945">
    <property type="protein sequence ID" value="CCD12934.1"/>
    <property type="molecule type" value="Genomic_DNA"/>
</dbReference>
<dbReference type="PROSITE" id="PS50103">
    <property type="entry name" value="ZF_C3H1"/>
    <property type="match status" value="1"/>
</dbReference>
<evidence type="ECO:0000256" key="1">
    <source>
        <dbReference type="ARBA" id="ARBA00022723"/>
    </source>
</evidence>
<dbReference type="Proteomes" id="UP000000702">
    <property type="component" value="Unassembled WGS sequence"/>
</dbReference>
<organism evidence="7 8">
    <name type="scientific">Trypanosoma congolense (strain IL3000)</name>
    <dbReference type="NCBI Taxonomy" id="1068625"/>
    <lineage>
        <taxon>Eukaryota</taxon>
        <taxon>Discoba</taxon>
        <taxon>Euglenozoa</taxon>
        <taxon>Kinetoplastea</taxon>
        <taxon>Metakinetoplastina</taxon>
        <taxon>Trypanosomatida</taxon>
        <taxon>Trypanosomatidae</taxon>
        <taxon>Trypanosoma</taxon>
        <taxon>Nannomonas</taxon>
    </lineage>
</organism>
<evidence type="ECO:0000313" key="8">
    <source>
        <dbReference type="Proteomes" id="UP000000702"/>
    </source>
</evidence>
<dbReference type="VEuPathDB" id="TriTrypDB:TcIL3000_0_37550"/>
<dbReference type="FunFam" id="4.10.1000.10:FF:000003">
    <property type="entry name" value="Zinc finger CCCH domain-containing protein"/>
    <property type="match status" value="1"/>
</dbReference>
<evidence type="ECO:0000256" key="5">
    <source>
        <dbReference type="SAM" id="MobiDB-lite"/>
    </source>
</evidence>
<keyword evidence="8" id="KW-1185">Reference proteome</keyword>
<feature type="domain" description="C3H1-type" evidence="6">
    <location>
        <begin position="61"/>
        <end position="89"/>
    </location>
</feature>
<evidence type="ECO:0000256" key="2">
    <source>
        <dbReference type="ARBA" id="ARBA00022771"/>
    </source>
</evidence>
<evidence type="ECO:0000256" key="3">
    <source>
        <dbReference type="ARBA" id="ARBA00022833"/>
    </source>
</evidence>
<proteinExistence type="predicted"/>
<dbReference type="Gene3D" id="4.10.1000.10">
    <property type="entry name" value="Zinc finger, CCCH-type"/>
    <property type="match status" value="1"/>
</dbReference>
<dbReference type="AlphaFoldDB" id="F9W6X7"/>
<keyword evidence="3 4" id="KW-0862">Zinc</keyword>
<comment type="caution">
    <text evidence="7">The sequence shown here is derived from an EMBL/GenBank/DDBJ whole genome shotgun (WGS) entry which is preliminary data.</text>
</comment>
<feature type="zinc finger region" description="C3H1-type" evidence="4">
    <location>
        <begin position="61"/>
        <end position="89"/>
    </location>
</feature>
<sequence length="342" mass="37312">MPAALSKPAKMMIMSDGQCEVQSSRSCSLSQSIVPCGSYTGSPSVAEMDEEGHAKVVLAERYKTKYCNNFVINGACPYDTRCMFAHSAEELRTAEMNIADGLITMEAIRRFQRLLHQVTRSSRFARLRPVRTSAPWAMVPAASIGPAAMPHAYHDLRQSSAKGICERAGCVAAATPMAGVRYTHNPYRCDILPLLSRLYSKLPDMFVVPCNRVPDSGSELAQLPEERLSERILDGDETVPAFTERANAQQEQLRCDSDARCHEALFLPESLPSDEPDVACTPDSGSEEVDGEVGDRSVCSSIGNESGDVHNSPTYASHFVKGSLRTVGRGVSEESSHTDLYL</sequence>
<reference evidence="8" key="1">
    <citation type="submission" date="2011-07" db="EMBL/GenBank/DDBJ databases">
        <title>Divergent evolution of antigenic variation in African trypanosomes.</title>
        <authorList>
            <person name="Jackson A.P."/>
            <person name="Berry A."/>
            <person name="Allison H.C."/>
            <person name="Burton P."/>
            <person name="Anderson J."/>
            <person name="Aslett M."/>
            <person name="Brown R."/>
            <person name="Corton N."/>
            <person name="Harris D."/>
            <person name="Hauser H."/>
            <person name="Gamble J."/>
            <person name="Gilderthorp R."/>
            <person name="McQuillan J."/>
            <person name="Quail M.A."/>
            <person name="Sanders M."/>
            <person name="Van Tonder A."/>
            <person name="Ginger M.L."/>
            <person name="Donelson J.E."/>
            <person name="Field M.C."/>
            <person name="Barry J.D."/>
            <person name="Berriman M."/>
            <person name="Hertz-Fowler C."/>
        </authorList>
    </citation>
    <scope>NUCLEOTIDE SEQUENCE [LARGE SCALE GENOMIC DNA]</scope>
    <source>
        <strain evidence="8">IL3000</strain>
    </source>
</reference>
<dbReference type="InterPro" id="IPR036855">
    <property type="entry name" value="Znf_CCCH_sf"/>
</dbReference>
<gene>
    <name evidence="7" type="ORF">TCIL3000_0_37550</name>
</gene>
<dbReference type="SMART" id="SM00356">
    <property type="entry name" value="ZnF_C3H1"/>
    <property type="match status" value="1"/>
</dbReference>
<protein>
    <submittedName>
        <fullName evidence="7">WGS project CAEQ00000000 data, annotated contig 1533</fullName>
    </submittedName>
</protein>
<name>F9W6X7_TRYCI</name>
<dbReference type="Pfam" id="PF00642">
    <property type="entry name" value="zf-CCCH"/>
    <property type="match status" value="1"/>
</dbReference>
<keyword evidence="2 4" id="KW-0863">Zinc-finger</keyword>
<evidence type="ECO:0000259" key="6">
    <source>
        <dbReference type="PROSITE" id="PS50103"/>
    </source>
</evidence>